<comment type="caution">
    <text evidence="1">The sequence shown here is derived from an EMBL/GenBank/DDBJ whole genome shotgun (WGS) entry which is preliminary data.</text>
</comment>
<sequence>MVITGEGRGEIWDDALDISRETIRGLSGFDGSFFVISTHLYQLKPFAGDVSAYYIDCVLKDRVLQLLYTLQPGWSELKMGRIIFEQEGLPKLLEKK</sequence>
<protein>
    <submittedName>
        <fullName evidence="1">Uncharacterized protein</fullName>
    </submittedName>
</protein>
<evidence type="ECO:0000313" key="2">
    <source>
        <dbReference type="Proteomes" id="UP000240971"/>
    </source>
</evidence>
<dbReference type="RefSeq" id="WP_146151257.1">
    <property type="nucleotide sequence ID" value="NZ_PYAW01000002.1"/>
</dbReference>
<organism evidence="1 2">
    <name type="scientific">Chitinophaga niastensis</name>
    <dbReference type="NCBI Taxonomy" id="536980"/>
    <lineage>
        <taxon>Bacteria</taxon>
        <taxon>Pseudomonadati</taxon>
        <taxon>Bacteroidota</taxon>
        <taxon>Chitinophagia</taxon>
        <taxon>Chitinophagales</taxon>
        <taxon>Chitinophagaceae</taxon>
        <taxon>Chitinophaga</taxon>
    </lineage>
</organism>
<gene>
    <name evidence="1" type="ORF">CLV51_102139</name>
</gene>
<dbReference type="Proteomes" id="UP000240971">
    <property type="component" value="Unassembled WGS sequence"/>
</dbReference>
<dbReference type="EMBL" id="PYAW01000002">
    <property type="protein sequence ID" value="PSL47294.1"/>
    <property type="molecule type" value="Genomic_DNA"/>
</dbReference>
<keyword evidence="2" id="KW-1185">Reference proteome</keyword>
<proteinExistence type="predicted"/>
<dbReference type="OrthoDB" id="9802448at2"/>
<accession>A0A2P8HM43</accession>
<evidence type="ECO:0000313" key="1">
    <source>
        <dbReference type="EMBL" id="PSL47294.1"/>
    </source>
</evidence>
<name>A0A2P8HM43_CHINA</name>
<reference evidence="1 2" key="1">
    <citation type="submission" date="2018-03" db="EMBL/GenBank/DDBJ databases">
        <title>Genomic Encyclopedia of Archaeal and Bacterial Type Strains, Phase II (KMG-II): from individual species to whole genera.</title>
        <authorList>
            <person name="Goeker M."/>
        </authorList>
    </citation>
    <scope>NUCLEOTIDE SEQUENCE [LARGE SCALE GENOMIC DNA]</scope>
    <source>
        <strain evidence="1 2">DSM 24859</strain>
    </source>
</reference>
<dbReference type="AlphaFoldDB" id="A0A2P8HM43"/>